<evidence type="ECO:0000256" key="1">
    <source>
        <dbReference type="ARBA" id="ARBA00006484"/>
    </source>
</evidence>
<dbReference type="PRINTS" id="PR00081">
    <property type="entry name" value="GDHRDH"/>
</dbReference>
<evidence type="ECO:0000313" key="3">
    <source>
        <dbReference type="Proteomes" id="UP000585638"/>
    </source>
</evidence>
<sequence length="276" mass="29184">MAKQGVLVTGGSTGIGRALVRRFARGGHRVWFTYHSNRRPAETLAAELAGEGAEVEAFEFDQGDWDSHVELHDRLPGPVDILVNNAAVGSQTVRRYVDGTPEQCDAAFLQVNSVGPLWLVRSVLPGMLDRGHGKIVNVASVGGGVATFPDFHIADGMSKAALVYLTKHLAAELAHRPVDVFAVCPGAVRTPMLQASLLDGLAGAELDDLIRRLPGERLIQPEEIADLVWWLCRDEASVLRGAVLDASLGLGVHPGLLTGPGAAMGHASSTAARSVA</sequence>
<dbReference type="PRINTS" id="PR00080">
    <property type="entry name" value="SDRFAMILY"/>
</dbReference>
<dbReference type="PANTHER" id="PTHR42879:SF2">
    <property type="entry name" value="3-OXOACYL-[ACYL-CARRIER-PROTEIN] REDUCTASE FABG"/>
    <property type="match status" value="1"/>
</dbReference>
<reference evidence="2 3" key="1">
    <citation type="submission" date="2020-08" db="EMBL/GenBank/DDBJ databases">
        <title>Sequencing the genomes of 1000 actinobacteria strains.</title>
        <authorList>
            <person name="Klenk H.-P."/>
        </authorList>
    </citation>
    <scope>NUCLEOTIDE SEQUENCE [LARGE SCALE GENOMIC DNA]</scope>
    <source>
        <strain evidence="2 3">DSM 43851</strain>
    </source>
</reference>
<protein>
    <submittedName>
        <fullName evidence="2">NAD(P)-dependent dehydrogenase (Short-subunit alcohol dehydrogenase family)</fullName>
    </submittedName>
</protein>
<dbReference type="SUPFAM" id="SSF51735">
    <property type="entry name" value="NAD(P)-binding Rossmann-fold domains"/>
    <property type="match status" value="1"/>
</dbReference>
<proteinExistence type="inferred from homology"/>
<dbReference type="InterPro" id="IPR050259">
    <property type="entry name" value="SDR"/>
</dbReference>
<dbReference type="RefSeq" id="WP_184867344.1">
    <property type="nucleotide sequence ID" value="NZ_BAAAWY010000098.1"/>
</dbReference>
<dbReference type="EMBL" id="JACHIR010000001">
    <property type="protein sequence ID" value="MBB5895563.1"/>
    <property type="molecule type" value="Genomic_DNA"/>
</dbReference>
<dbReference type="PANTHER" id="PTHR42879">
    <property type="entry name" value="3-OXOACYL-(ACYL-CARRIER-PROTEIN) REDUCTASE"/>
    <property type="match status" value="1"/>
</dbReference>
<name>A0A7W9KNI2_9PSEU</name>
<gene>
    <name evidence="2" type="ORF">BJ998_006759</name>
</gene>
<accession>A0A7W9KNI2</accession>
<dbReference type="Proteomes" id="UP000585638">
    <property type="component" value="Unassembled WGS sequence"/>
</dbReference>
<dbReference type="AlphaFoldDB" id="A0A7W9KNI2"/>
<dbReference type="InterPro" id="IPR002347">
    <property type="entry name" value="SDR_fam"/>
</dbReference>
<keyword evidence="3" id="KW-1185">Reference proteome</keyword>
<dbReference type="InterPro" id="IPR036291">
    <property type="entry name" value="NAD(P)-bd_dom_sf"/>
</dbReference>
<comment type="similarity">
    <text evidence="1">Belongs to the short-chain dehydrogenases/reductases (SDR) family.</text>
</comment>
<dbReference type="Gene3D" id="3.40.50.720">
    <property type="entry name" value="NAD(P)-binding Rossmann-like Domain"/>
    <property type="match status" value="1"/>
</dbReference>
<organism evidence="2 3">
    <name type="scientific">Kutzneria kofuensis</name>
    <dbReference type="NCBI Taxonomy" id="103725"/>
    <lineage>
        <taxon>Bacteria</taxon>
        <taxon>Bacillati</taxon>
        <taxon>Actinomycetota</taxon>
        <taxon>Actinomycetes</taxon>
        <taxon>Pseudonocardiales</taxon>
        <taxon>Pseudonocardiaceae</taxon>
        <taxon>Kutzneria</taxon>
    </lineage>
</organism>
<dbReference type="CDD" id="cd05233">
    <property type="entry name" value="SDR_c"/>
    <property type="match status" value="1"/>
</dbReference>
<evidence type="ECO:0000313" key="2">
    <source>
        <dbReference type="EMBL" id="MBB5895563.1"/>
    </source>
</evidence>
<dbReference type="Pfam" id="PF13561">
    <property type="entry name" value="adh_short_C2"/>
    <property type="match status" value="1"/>
</dbReference>
<comment type="caution">
    <text evidence="2">The sequence shown here is derived from an EMBL/GenBank/DDBJ whole genome shotgun (WGS) entry which is preliminary data.</text>
</comment>